<keyword evidence="4 6" id="KW-0418">Kinase</keyword>
<comment type="caution">
    <text evidence="12">The sequence shown here is derived from an EMBL/GenBank/DDBJ whole genome shotgun (WGS) entry which is preliminary data.</text>
</comment>
<comment type="cofactor">
    <cofactor evidence="6">
        <name>Mg(2+)</name>
        <dbReference type="ChEBI" id="CHEBI:18420"/>
    </cofactor>
</comment>
<keyword evidence="6" id="KW-0460">Magnesium</keyword>
<evidence type="ECO:0000256" key="2">
    <source>
        <dbReference type="ARBA" id="ARBA00022679"/>
    </source>
</evidence>
<dbReference type="SUPFAM" id="SSF56024">
    <property type="entry name" value="Phospholipase D/nuclease"/>
    <property type="match status" value="2"/>
</dbReference>
<feature type="binding site" evidence="6">
    <location>
        <position position="584"/>
    </location>
    <ligand>
        <name>ATP</name>
        <dbReference type="ChEBI" id="CHEBI:30616"/>
    </ligand>
</feature>
<feature type="binding site" evidence="6">
    <location>
        <position position="46"/>
    </location>
    <ligand>
        <name>ATP</name>
        <dbReference type="ChEBI" id="CHEBI:30616"/>
    </ligand>
</feature>
<evidence type="ECO:0000313" key="13">
    <source>
        <dbReference type="Proteomes" id="UP000076715"/>
    </source>
</evidence>
<feature type="binding site" evidence="6">
    <location>
        <position position="460"/>
    </location>
    <ligand>
        <name>ATP</name>
        <dbReference type="ChEBI" id="CHEBI:30616"/>
    </ligand>
</feature>
<keyword evidence="1 6" id="KW-0597">Phosphoprotein</keyword>
<proteinExistence type="inferred from homology"/>
<dbReference type="InterPro" id="IPR025198">
    <property type="entry name" value="PPK_N_dom"/>
</dbReference>
<sequence length="679" mass="78465">MALISKKYYNRDLSWLRFNHRVLQEAADKSNPLYDRIKFLAIFSSNLDEFFKVRVSDIRKIKDLDKSLRKKLITKPNKLLKKIKKQVLLQQEEFGELFNQQIIPDLKKEGIQLVYCEDFSVSQKKIAQEYYKEHLESKLTLGIITDGDHENIFIENEELYLTTLLDTNELIVVKIPSETPRFISFPIEEGIHYITFVDDILKYNLSKFYAQSDISSFHSIKISRDAELYIDNEYSGDLLTKIKDSLSNRDTGQVTRVLIDNTMPLELLNAIKKILDVNETDISEGGRYHNFKDFFGFPNPTNKKLVEDAIAPIRDQSLLGFSNMFDAISKKDRLFYYPYESFQDVIRLAQEAATDKNVTKIKVTLYRIAKQSGIADALLLAAKNGKEVFVFIETKARFDEENNIRWGKILENHGAKVTYSYAGIKVHSKILLIERLENKQTVRYSYISTGNFNEKTAKIYTDFGLMTANKDITSELSQVFQLLERTIIIPKTKKLLISPFTTRNTFKKLIETEIENAKKGQEAYIILKMNSLQDPKMIDLLYDANNAGVKIRLIVRGICCLVPGIPGQSEHIYITSIVDRFLEHGRVYIFANSGKEKMYIGSADWMTRNLDHRIEVITPILDIDVYSKIRAMIQLQLDDTVKARVINEDQNNIYVNSTQVLRSQLETIEKIKNLTVTTD</sequence>
<dbReference type="GO" id="GO:0009358">
    <property type="term" value="C:polyphosphate kinase complex"/>
    <property type="evidence" value="ECO:0007669"/>
    <property type="project" value="InterPro"/>
</dbReference>
<feature type="domain" description="Polyphosphate kinase middle" evidence="8">
    <location>
        <begin position="123"/>
        <end position="297"/>
    </location>
</feature>
<evidence type="ECO:0000256" key="4">
    <source>
        <dbReference type="ARBA" id="ARBA00022777"/>
    </source>
</evidence>
<feature type="binding site" evidence="6">
    <location>
        <position position="556"/>
    </location>
    <ligand>
        <name>ATP</name>
        <dbReference type="ChEBI" id="CHEBI:30616"/>
    </ligand>
</feature>
<accession>A0A162DMX3</accession>
<comment type="catalytic activity">
    <reaction evidence="6 7">
        <text>[phosphate](n) + ATP = [phosphate](n+1) + ADP</text>
        <dbReference type="Rhea" id="RHEA:19573"/>
        <dbReference type="Rhea" id="RHEA-COMP:9859"/>
        <dbReference type="Rhea" id="RHEA-COMP:14280"/>
        <dbReference type="ChEBI" id="CHEBI:16838"/>
        <dbReference type="ChEBI" id="CHEBI:30616"/>
        <dbReference type="ChEBI" id="CHEBI:456216"/>
        <dbReference type="EC" id="2.7.4.1"/>
    </reaction>
</comment>
<dbReference type="RefSeq" id="WP_066307851.1">
    <property type="nucleotide sequence ID" value="NZ_LQRT01000001.1"/>
</dbReference>
<dbReference type="Pfam" id="PF02503">
    <property type="entry name" value="PP_kinase"/>
    <property type="match status" value="1"/>
</dbReference>
<comment type="PTM">
    <text evidence="6 7">An intermediate of this reaction is the autophosphorylated ppk in which a phosphate is covalently linked to a histidine residue through a N-P bond.</text>
</comment>
<dbReference type="Gene3D" id="3.30.870.10">
    <property type="entry name" value="Endonuclease Chain A"/>
    <property type="match status" value="2"/>
</dbReference>
<feature type="binding site" evidence="6">
    <location>
        <position position="397"/>
    </location>
    <ligand>
        <name>Mg(2+)</name>
        <dbReference type="ChEBI" id="CHEBI:18420"/>
    </ligand>
</feature>
<dbReference type="GO" id="GO:0005524">
    <property type="term" value="F:ATP binding"/>
    <property type="evidence" value="ECO:0007669"/>
    <property type="project" value="UniProtKB-KW"/>
</dbReference>
<dbReference type="NCBIfam" id="NF003917">
    <property type="entry name" value="PRK05443.1-1"/>
    <property type="match status" value="1"/>
</dbReference>
<dbReference type="InterPro" id="IPR036830">
    <property type="entry name" value="PP_kinase_middle_dom_sf"/>
</dbReference>
<feature type="binding site" evidence="6">
    <location>
        <position position="367"/>
    </location>
    <ligand>
        <name>Mg(2+)</name>
        <dbReference type="ChEBI" id="CHEBI:18420"/>
    </ligand>
</feature>
<organism evidence="12 13">
    <name type="scientific">Aquimarina aggregata</name>
    <dbReference type="NCBI Taxonomy" id="1642818"/>
    <lineage>
        <taxon>Bacteria</taxon>
        <taxon>Pseudomonadati</taxon>
        <taxon>Bacteroidota</taxon>
        <taxon>Flavobacteriia</taxon>
        <taxon>Flavobacteriales</taxon>
        <taxon>Flavobacteriaceae</taxon>
        <taxon>Aquimarina</taxon>
    </lineage>
</organism>
<feature type="domain" description="Polyphosphate kinase C-terminal" evidence="11">
    <location>
        <begin position="323"/>
        <end position="485"/>
    </location>
</feature>
<dbReference type="HAMAP" id="MF_00347">
    <property type="entry name" value="Polyphosphate_kinase"/>
    <property type="match status" value="1"/>
</dbReference>
<evidence type="ECO:0000256" key="7">
    <source>
        <dbReference type="RuleBase" id="RU003800"/>
    </source>
</evidence>
<evidence type="ECO:0000259" key="9">
    <source>
        <dbReference type="Pfam" id="PF13089"/>
    </source>
</evidence>
<evidence type="ECO:0000256" key="5">
    <source>
        <dbReference type="ARBA" id="ARBA00022840"/>
    </source>
</evidence>
<dbReference type="SUPFAM" id="SSF143724">
    <property type="entry name" value="PHP14-like"/>
    <property type="match status" value="1"/>
</dbReference>
<dbReference type="CDD" id="cd09164">
    <property type="entry name" value="PLDc_EcPPK1_C1_like"/>
    <property type="match status" value="1"/>
</dbReference>
<dbReference type="GO" id="GO:0006799">
    <property type="term" value="P:polyphosphate biosynthetic process"/>
    <property type="evidence" value="ECO:0007669"/>
    <property type="project" value="UniProtKB-UniRule"/>
</dbReference>
<dbReference type="CDD" id="cd09167">
    <property type="entry name" value="PLDc_EcPPK1_C2_like"/>
    <property type="match status" value="1"/>
</dbReference>
<dbReference type="OrthoDB" id="9761456at2"/>
<evidence type="ECO:0000256" key="3">
    <source>
        <dbReference type="ARBA" id="ARBA00022741"/>
    </source>
</evidence>
<gene>
    <name evidence="6" type="primary">ppk</name>
    <name evidence="12" type="ORF">AWE51_15570</name>
</gene>
<dbReference type="InterPro" id="IPR025200">
    <property type="entry name" value="PPK_C_dom2"/>
</dbReference>
<dbReference type="InterPro" id="IPR036832">
    <property type="entry name" value="PPK_N_dom_sf"/>
</dbReference>
<dbReference type="SUPFAM" id="SSF140356">
    <property type="entry name" value="PPK N-terminal domain-like"/>
    <property type="match status" value="1"/>
</dbReference>
<feature type="domain" description="Polyphosphate kinase N-terminal" evidence="9">
    <location>
        <begin position="8"/>
        <end position="114"/>
    </location>
</feature>
<dbReference type="EMBL" id="LQRT01000001">
    <property type="protein sequence ID" value="KZS42788.1"/>
    <property type="molecule type" value="Genomic_DNA"/>
</dbReference>
<dbReference type="AlphaFoldDB" id="A0A162DMX3"/>
<evidence type="ECO:0000259" key="10">
    <source>
        <dbReference type="Pfam" id="PF13090"/>
    </source>
</evidence>
<name>A0A162DMX3_9FLAO</name>
<dbReference type="NCBIfam" id="TIGR03705">
    <property type="entry name" value="poly_P_kin"/>
    <property type="match status" value="1"/>
</dbReference>
<dbReference type="PIRSF" id="PIRSF015589">
    <property type="entry name" value="PP_kinase"/>
    <property type="match status" value="1"/>
</dbReference>
<dbReference type="InterPro" id="IPR041108">
    <property type="entry name" value="PP_kinase_C_1"/>
</dbReference>
<keyword evidence="6" id="KW-0479">Metal-binding</keyword>
<dbReference type="PANTHER" id="PTHR30218:SF0">
    <property type="entry name" value="POLYPHOSPHATE KINASE"/>
    <property type="match status" value="1"/>
</dbReference>
<dbReference type="GO" id="GO:0046872">
    <property type="term" value="F:metal ion binding"/>
    <property type="evidence" value="ECO:0007669"/>
    <property type="project" value="UniProtKB-KW"/>
</dbReference>
<dbReference type="InterPro" id="IPR003414">
    <property type="entry name" value="PP_kinase"/>
</dbReference>
<dbReference type="Pfam" id="PF13090">
    <property type="entry name" value="PP_kinase_C"/>
    <property type="match status" value="1"/>
</dbReference>
<dbReference type="GO" id="GO:0008976">
    <property type="term" value="F:polyphosphate kinase activity"/>
    <property type="evidence" value="ECO:0007669"/>
    <property type="project" value="UniProtKB-UniRule"/>
</dbReference>
<dbReference type="Pfam" id="PF17941">
    <property type="entry name" value="PP_kinase_C_1"/>
    <property type="match status" value="1"/>
</dbReference>
<keyword evidence="3 6" id="KW-0547">Nucleotide-binding</keyword>
<keyword evidence="13" id="KW-1185">Reference proteome</keyword>
<dbReference type="Pfam" id="PF13089">
    <property type="entry name" value="PP_kinase_N"/>
    <property type="match status" value="1"/>
</dbReference>
<keyword evidence="2 6" id="KW-0808">Transferase</keyword>
<feature type="domain" description="Polyphosphate kinase C-terminal" evidence="10">
    <location>
        <begin position="495"/>
        <end position="658"/>
    </location>
</feature>
<keyword evidence="5 6" id="KW-0067">ATP-binding</keyword>
<dbReference type="Proteomes" id="UP000076715">
    <property type="component" value="Unassembled WGS sequence"/>
</dbReference>
<evidence type="ECO:0000256" key="1">
    <source>
        <dbReference type="ARBA" id="ARBA00022553"/>
    </source>
</evidence>
<evidence type="ECO:0000259" key="11">
    <source>
        <dbReference type="Pfam" id="PF17941"/>
    </source>
</evidence>
<dbReference type="STRING" id="1642818.AWE51_15570"/>
<dbReference type="InterPro" id="IPR024953">
    <property type="entry name" value="PP_kinase_middle"/>
</dbReference>
<dbReference type="EC" id="2.7.4.1" evidence="6 7"/>
<dbReference type="PANTHER" id="PTHR30218">
    <property type="entry name" value="POLYPHOSPHATE KINASE"/>
    <property type="match status" value="1"/>
</dbReference>
<protein>
    <recommendedName>
        <fullName evidence="6 7">Polyphosphate kinase</fullName>
        <ecNumber evidence="6 7">2.7.4.1</ecNumber>
    </recommendedName>
    <alternativeName>
        <fullName evidence="6">ATP-polyphosphate phosphotransferase</fullName>
    </alternativeName>
    <alternativeName>
        <fullName evidence="6">Polyphosphoric acid kinase</fullName>
    </alternativeName>
</protein>
<comment type="similarity">
    <text evidence="6 7">Belongs to the polyphosphate kinase 1 (PPK1) family.</text>
</comment>
<dbReference type="Gene3D" id="3.30.1840.10">
    <property type="entry name" value="Polyphosphate kinase middle domain"/>
    <property type="match status" value="1"/>
</dbReference>
<dbReference type="Gene3D" id="1.20.58.310">
    <property type="entry name" value="Polyphosphate kinase N-terminal domain"/>
    <property type="match status" value="1"/>
</dbReference>
<evidence type="ECO:0000259" key="8">
    <source>
        <dbReference type="Pfam" id="PF02503"/>
    </source>
</evidence>
<evidence type="ECO:0000313" key="12">
    <source>
        <dbReference type="EMBL" id="KZS42788.1"/>
    </source>
</evidence>
<evidence type="ECO:0000256" key="6">
    <source>
        <dbReference type="HAMAP-Rule" id="MF_00347"/>
    </source>
</evidence>
<comment type="function">
    <text evidence="6 7">Catalyzes the reversible transfer of the terminal phosphate of ATP to form a long-chain polyphosphate (polyP).</text>
</comment>
<feature type="active site" description="Phosphohistidine intermediate" evidence="6">
    <location>
        <position position="427"/>
    </location>
</feature>
<reference evidence="12 13" key="1">
    <citation type="submission" date="2016-01" db="EMBL/GenBank/DDBJ databases">
        <title>The draft genome sequence of Aquimarina sp. RZW4-3-2.</title>
        <authorList>
            <person name="Wang Y."/>
        </authorList>
    </citation>
    <scope>NUCLEOTIDE SEQUENCE [LARGE SCALE GENOMIC DNA]</scope>
    <source>
        <strain evidence="12 13">RZW4-3-2</strain>
    </source>
</reference>